<dbReference type="KEGG" id="dgg:DGI_2928"/>
<feature type="chain" id="PRO_5004588317" evidence="1">
    <location>
        <begin position="21"/>
        <end position="118"/>
    </location>
</feature>
<evidence type="ECO:0000313" key="2">
    <source>
        <dbReference type="EMBL" id="AGW14653.1"/>
    </source>
</evidence>
<evidence type="ECO:0000256" key="1">
    <source>
        <dbReference type="SAM" id="SignalP"/>
    </source>
</evidence>
<reference evidence="3" key="2">
    <citation type="submission" date="2013-07" db="EMBL/GenBank/DDBJ databases">
        <authorList>
            <person name="Morais-Silva F.O."/>
            <person name="Rezende A.M."/>
            <person name="Pimentel C."/>
            <person name="Resende D.M."/>
            <person name="Santos C.I."/>
            <person name="Clemente C."/>
            <person name="de Oliveira L.M."/>
            <person name="da Silva S.M."/>
            <person name="Costa D.A."/>
            <person name="Varela-Raposo A."/>
            <person name="Horacio E.C.A."/>
            <person name="Matos M."/>
            <person name="Flores O."/>
            <person name="Ruiz J.C."/>
            <person name="Rodrigues-Pousada C."/>
        </authorList>
    </citation>
    <scope>NUCLEOTIDE SEQUENCE [LARGE SCALE GENOMIC DNA]</scope>
    <source>
        <strain evidence="3">ATCC 19364 / DSM 1382 / NCIMB 9332 / VKM B-1759</strain>
    </source>
</reference>
<name>T2GEF8_MEGG1</name>
<keyword evidence="1" id="KW-0732">Signal</keyword>
<accession>T2GEF8</accession>
<feature type="signal peptide" evidence="1">
    <location>
        <begin position="1"/>
        <end position="20"/>
    </location>
</feature>
<organism evidence="2 3">
    <name type="scientific">Megalodesulfovibrio gigas (strain ATCC 19364 / DSM 1382 / NCIMB 9332 / VKM B-1759)</name>
    <name type="common">Desulfovibrio gigas</name>
    <dbReference type="NCBI Taxonomy" id="1121448"/>
    <lineage>
        <taxon>Bacteria</taxon>
        <taxon>Pseudomonadati</taxon>
        <taxon>Thermodesulfobacteriota</taxon>
        <taxon>Desulfovibrionia</taxon>
        <taxon>Desulfovibrionales</taxon>
        <taxon>Desulfovibrionaceae</taxon>
        <taxon>Megalodesulfovibrio</taxon>
    </lineage>
</organism>
<proteinExistence type="predicted"/>
<reference evidence="2 3" key="1">
    <citation type="journal article" date="2013" name="J. Bacteriol.">
        <title>Roles of HynAB and Ech, the only two hydrogenases found in the model sulfate reducer Desulfovibrio gigas.</title>
        <authorList>
            <person name="Morais-Silva F.O."/>
            <person name="Santos C.I."/>
            <person name="Rodrigues R."/>
            <person name="Pereira I.A."/>
            <person name="Rodrigues-Pousada C."/>
        </authorList>
    </citation>
    <scope>NUCLEOTIDE SEQUENCE [LARGE SCALE GENOMIC DNA]</scope>
    <source>
        <strain evidence="3">ATCC 19364 / DSM 1382 / NCIMB 9332 / VKM B-1759</strain>
    </source>
</reference>
<dbReference type="Proteomes" id="UP000016587">
    <property type="component" value="Chromosome"/>
</dbReference>
<evidence type="ECO:0000313" key="3">
    <source>
        <dbReference type="Proteomes" id="UP000016587"/>
    </source>
</evidence>
<keyword evidence="3" id="KW-1185">Reference proteome</keyword>
<dbReference type="RefSeq" id="WP_021761706.1">
    <property type="nucleotide sequence ID" value="NC_022444.1"/>
</dbReference>
<dbReference type="STRING" id="1121448.DGI_2928"/>
<protein>
    <submittedName>
        <fullName evidence="2">Uncharacterized protein</fullName>
    </submittedName>
</protein>
<sequence length="118" mass="13442">MAYSLAIFMTMVLITPVAAAAQGNVLTIWENENATTGQELAVPREDPARSYPAMREVERGRLESGIVKVQRALEAAQHSPRREELLIFLEELERRLQLLNKNPNKYFALYPYSPPENK</sequence>
<dbReference type="AlphaFoldDB" id="T2GEF8"/>
<dbReference type="HOGENOM" id="CLU_2069284_0_0_7"/>
<dbReference type="EMBL" id="CP006585">
    <property type="protein sequence ID" value="AGW14653.1"/>
    <property type="molecule type" value="Genomic_DNA"/>
</dbReference>
<dbReference type="PATRIC" id="fig|1121448.10.peg.2890"/>
<gene>
    <name evidence="2" type="ORF">DGI_2928</name>
</gene>